<dbReference type="CDD" id="cd02223">
    <property type="entry name" value="cupin_Bh2720-like"/>
    <property type="match status" value="1"/>
</dbReference>
<dbReference type="OrthoDB" id="9798709at2"/>
<organism evidence="2 3">
    <name type="scientific">Sphingomonas mucosissima</name>
    <dbReference type="NCBI Taxonomy" id="370959"/>
    <lineage>
        <taxon>Bacteria</taxon>
        <taxon>Pseudomonadati</taxon>
        <taxon>Pseudomonadota</taxon>
        <taxon>Alphaproteobacteria</taxon>
        <taxon>Sphingomonadales</taxon>
        <taxon>Sphingomonadaceae</taxon>
        <taxon>Sphingomonas</taxon>
    </lineage>
</organism>
<dbReference type="InterPro" id="IPR014710">
    <property type="entry name" value="RmlC-like_jellyroll"/>
</dbReference>
<dbReference type="InterPro" id="IPR011051">
    <property type="entry name" value="RmlC_Cupin_sf"/>
</dbReference>
<dbReference type="PANTHER" id="PTHR43346">
    <property type="entry name" value="LIGAND BINDING DOMAIN PROTEIN, PUTATIVE (AFU_ORTHOLOGUE AFUA_6G14370)-RELATED"/>
    <property type="match status" value="1"/>
</dbReference>
<dbReference type="Pfam" id="PF07883">
    <property type="entry name" value="Cupin_2"/>
    <property type="match status" value="1"/>
</dbReference>
<dbReference type="Proteomes" id="UP000197783">
    <property type="component" value="Unassembled WGS sequence"/>
</dbReference>
<feature type="domain" description="Cupin type-2" evidence="1">
    <location>
        <begin position="32"/>
        <end position="100"/>
    </location>
</feature>
<evidence type="ECO:0000313" key="3">
    <source>
        <dbReference type="Proteomes" id="UP000197783"/>
    </source>
</evidence>
<protein>
    <submittedName>
        <fullName evidence="2">Cupin domain protein</fullName>
    </submittedName>
</protein>
<accession>A0A245ZIK7</accession>
<dbReference type="InterPro" id="IPR013096">
    <property type="entry name" value="Cupin_2"/>
</dbReference>
<dbReference type="SUPFAM" id="SSF51182">
    <property type="entry name" value="RmlC-like cupins"/>
    <property type="match status" value="1"/>
</dbReference>
<dbReference type="InterPro" id="IPR052538">
    <property type="entry name" value="Flavonoid_dioxygenase-like"/>
</dbReference>
<dbReference type="AlphaFoldDB" id="A0A245ZIK7"/>
<dbReference type="Gene3D" id="2.60.120.10">
    <property type="entry name" value="Jelly Rolls"/>
    <property type="match status" value="1"/>
</dbReference>
<evidence type="ECO:0000313" key="2">
    <source>
        <dbReference type="EMBL" id="OWK29578.1"/>
    </source>
</evidence>
<sequence>MAIFNKDMIELATKNTLWQKEVYRDRKIQIVLMSIPAGEEIGMETHPADQTTFIVNGEAQVVIDGHSTKAGANHMVVVPKGSEHNIVNKGSGELKLFSVYAPPAEPEGAAFKTKEEAEEAEKGLLSKAADKVKEAIGK</sequence>
<comment type="caution">
    <text evidence="2">The sequence shown here is derived from an EMBL/GenBank/DDBJ whole genome shotgun (WGS) entry which is preliminary data.</text>
</comment>
<reference evidence="2 3" key="1">
    <citation type="submission" date="2017-03" db="EMBL/GenBank/DDBJ databases">
        <title>Genome sequence of Sphingomonas mucosissima DSM 17494.</title>
        <authorList>
            <person name="Poehlein A."/>
            <person name="Wuebbeler J.H."/>
            <person name="Steinbuechel A."/>
            <person name="Daniel R."/>
        </authorList>
    </citation>
    <scope>NUCLEOTIDE SEQUENCE [LARGE SCALE GENOMIC DNA]</scope>
    <source>
        <strain evidence="2 3">DSM 17494</strain>
    </source>
</reference>
<proteinExistence type="predicted"/>
<gene>
    <name evidence="2" type="ORF">SPMU_19980</name>
</gene>
<dbReference type="PANTHER" id="PTHR43346:SF1">
    <property type="entry name" value="QUERCETIN 2,3-DIOXYGENASE-RELATED"/>
    <property type="match status" value="1"/>
</dbReference>
<dbReference type="EMBL" id="NBBJ01000003">
    <property type="protein sequence ID" value="OWK29578.1"/>
    <property type="molecule type" value="Genomic_DNA"/>
</dbReference>
<evidence type="ECO:0000259" key="1">
    <source>
        <dbReference type="Pfam" id="PF07883"/>
    </source>
</evidence>
<name>A0A245ZIK7_9SPHN</name>
<dbReference type="RefSeq" id="WP_088333734.1">
    <property type="nucleotide sequence ID" value="NZ_NBBJ01000003.1"/>
</dbReference>
<keyword evidence="3" id="KW-1185">Reference proteome</keyword>